<accession>A0A4Q9LB16</accession>
<dbReference type="Proteomes" id="UP000291404">
    <property type="component" value="Unassembled WGS sequence"/>
</dbReference>
<reference evidence="2 3" key="1">
    <citation type="submission" date="2017-12" db="EMBL/GenBank/DDBJ databases">
        <authorList>
            <person name="Pombert J.-F."/>
            <person name="Haag K.L."/>
            <person name="Ebert D."/>
        </authorList>
    </citation>
    <scope>NUCLEOTIDE SEQUENCE [LARGE SCALE GENOMIC DNA]</scope>
    <source>
        <strain evidence="2">BE-OM-2</strain>
    </source>
</reference>
<proteinExistence type="predicted"/>
<dbReference type="EMBL" id="PITI01000822">
    <property type="protein sequence ID" value="TBU04030.1"/>
    <property type="molecule type" value="Genomic_DNA"/>
</dbReference>
<dbReference type="VEuPathDB" id="MicrosporidiaDB:CWI36_0822p0030"/>
<name>A0A4Q9LB16_9MICR</name>
<dbReference type="AlphaFoldDB" id="A0A4Q9LB16"/>
<feature type="signal peptide" evidence="1">
    <location>
        <begin position="1"/>
        <end position="15"/>
    </location>
</feature>
<organism evidence="2 3">
    <name type="scientific">Hamiltosporidium magnivora</name>
    <dbReference type="NCBI Taxonomy" id="148818"/>
    <lineage>
        <taxon>Eukaryota</taxon>
        <taxon>Fungi</taxon>
        <taxon>Fungi incertae sedis</taxon>
        <taxon>Microsporidia</taxon>
        <taxon>Dubosqiidae</taxon>
        <taxon>Hamiltosporidium</taxon>
    </lineage>
</organism>
<keyword evidence="1" id="KW-0732">Signal</keyword>
<evidence type="ECO:0000313" key="3">
    <source>
        <dbReference type="Proteomes" id="UP000291404"/>
    </source>
</evidence>
<sequence length="422" mass="49921">MIFVHLVFYILVTNCFNGEDIHLKDLDNMIINILDGNMEGIKDKKTLDYYLLIPKNGIKSIEMEEIYEFMYDPEIKKINVFHFNLVINNNQNDLILEKYFEMLDSTTENIDLGFDDVTQNQISLGLKFHILHPELFSSCKHFISSIFDEKKKFADFLVSISDGKSNVFLKTKPKNSLDISIIFNRKISKKYQEMLRKIILKFCNEKYKQLSSKINSDKIILMIRKGNRNENVRNILLEVHKWHNSFKIYRFFINKDKKITNNLSGFDTDKPEVYKLIYTFCCERIDKKSQSKSKPEYIDAEDENLLLCEFSKNVNKNKINYFKAIFFRTISIQYKKCKKDEKIEAYKKEDTRAEEAYELVILNPISNIFYTLNFYCDMDNNILASFGHSKTVKNQTKGVYMPIEWNISVFLKFILDNPESLS</sequence>
<evidence type="ECO:0000313" key="2">
    <source>
        <dbReference type="EMBL" id="TBU04030.1"/>
    </source>
</evidence>
<dbReference type="VEuPathDB" id="MicrosporidiaDB:CWI39_3112p0010"/>
<protein>
    <submittedName>
        <fullName evidence="2">Uncharacterized protein</fullName>
    </submittedName>
</protein>
<evidence type="ECO:0000256" key="1">
    <source>
        <dbReference type="SAM" id="SignalP"/>
    </source>
</evidence>
<gene>
    <name evidence="2" type="ORF">CWI36_0822p0030</name>
</gene>
<feature type="chain" id="PRO_5020969936" evidence="1">
    <location>
        <begin position="16"/>
        <end position="422"/>
    </location>
</feature>
<comment type="caution">
    <text evidence="2">The sequence shown here is derived from an EMBL/GenBank/DDBJ whole genome shotgun (WGS) entry which is preliminary data.</text>
</comment>
<keyword evidence="3" id="KW-1185">Reference proteome</keyword>